<name>A0A0F3L3L9_9GAMM</name>
<proteinExistence type="predicted"/>
<sequence>MTLRSRGNAWLLLLAMALSGSACAAAAAVTIRTESYPRPPYSEATYYVYERDGKVICTKLKICDKYENCDVDYHAGAFLDPLDQRNGDPYDVTAAVAIPPGKRAKHQCLAKLVPDAL</sequence>
<keyword evidence="3" id="KW-1185">Reference proteome</keyword>
<dbReference type="OrthoDB" id="7997719at2"/>
<protein>
    <submittedName>
        <fullName evidence="2">Uncharacterized protein</fullName>
    </submittedName>
</protein>
<dbReference type="PATRIC" id="fig|345309.4.peg.2228"/>
<organism evidence="2 3">
    <name type="scientific">Luteibacter yeojuensis</name>
    <dbReference type="NCBI Taxonomy" id="345309"/>
    <lineage>
        <taxon>Bacteria</taxon>
        <taxon>Pseudomonadati</taxon>
        <taxon>Pseudomonadota</taxon>
        <taxon>Gammaproteobacteria</taxon>
        <taxon>Lysobacterales</taxon>
        <taxon>Rhodanobacteraceae</taxon>
        <taxon>Luteibacter</taxon>
    </lineage>
</organism>
<accession>A0A0F3L3L9</accession>
<dbReference type="AlphaFoldDB" id="A0A0F3L3L9"/>
<dbReference type="Proteomes" id="UP000033651">
    <property type="component" value="Unassembled WGS sequence"/>
</dbReference>
<evidence type="ECO:0000313" key="3">
    <source>
        <dbReference type="Proteomes" id="UP000033651"/>
    </source>
</evidence>
<comment type="caution">
    <text evidence="2">The sequence shown here is derived from an EMBL/GenBank/DDBJ whole genome shotgun (WGS) entry which is preliminary data.</text>
</comment>
<dbReference type="EMBL" id="JZRB01000003">
    <property type="protein sequence ID" value="KJV36954.1"/>
    <property type="molecule type" value="Genomic_DNA"/>
</dbReference>
<reference evidence="2 3" key="1">
    <citation type="submission" date="2015-03" db="EMBL/GenBank/DDBJ databases">
        <title>Draft genome sequence of Luteibacter yeojuensis strain SU11.</title>
        <authorList>
            <person name="Sulaiman J."/>
            <person name="Priya K."/>
            <person name="Chan K.-G."/>
        </authorList>
    </citation>
    <scope>NUCLEOTIDE SEQUENCE [LARGE SCALE GENOMIC DNA]</scope>
    <source>
        <strain evidence="2 3">SU11</strain>
    </source>
</reference>
<evidence type="ECO:0000313" key="2">
    <source>
        <dbReference type="EMBL" id="KJV36954.1"/>
    </source>
</evidence>
<feature type="signal peptide" evidence="1">
    <location>
        <begin position="1"/>
        <end position="24"/>
    </location>
</feature>
<feature type="chain" id="PRO_5002463523" evidence="1">
    <location>
        <begin position="25"/>
        <end position="117"/>
    </location>
</feature>
<dbReference type="PROSITE" id="PS51257">
    <property type="entry name" value="PROKAR_LIPOPROTEIN"/>
    <property type="match status" value="1"/>
</dbReference>
<keyword evidence="1" id="KW-0732">Signal</keyword>
<gene>
    <name evidence="2" type="ORF">VI08_01800</name>
</gene>
<evidence type="ECO:0000256" key="1">
    <source>
        <dbReference type="SAM" id="SignalP"/>
    </source>
</evidence>
<dbReference type="RefSeq" id="WP_045827827.1">
    <property type="nucleotide sequence ID" value="NZ_JZRB01000003.1"/>
</dbReference>